<dbReference type="InterPro" id="IPR002492">
    <property type="entry name" value="Transposase_Tc1-like"/>
</dbReference>
<dbReference type="Pfam" id="PF07393">
    <property type="entry name" value="Sec10_HB"/>
    <property type="match status" value="2"/>
</dbReference>
<dbReference type="InterPro" id="IPR009976">
    <property type="entry name" value="Sec10-like"/>
</dbReference>
<proteinExistence type="evidence at transcript level"/>
<name>T2M480_HYDVU</name>
<dbReference type="InterPro" id="IPR043129">
    <property type="entry name" value="ATPase_NBD"/>
</dbReference>
<dbReference type="InterPro" id="IPR048627">
    <property type="entry name" value="Sec10_HB"/>
</dbReference>
<dbReference type="SUPFAM" id="SSF53067">
    <property type="entry name" value="Actin-like ATPase domain"/>
    <property type="match status" value="1"/>
</dbReference>
<feature type="domain" description="Transposase Tc1-like" evidence="2">
    <location>
        <begin position="434"/>
        <end position="502"/>
    </location>
</feature>
<feature type="domain" description="Carbohydrate kinase FGGY N-terminal" evidence="1">
    <location>
        <begin position="569"/>
        <end position="807"/>
    </location>
</feature>
<dbReference type="AlphaFoldDB" id="T2M480"/>
<organism evidence="4">
    <name type="scientific">Hydra vulgaris</name>
    <name type="common">Hydra</name>
    <name type="synonym">Hydra attenuata</name>
    <dbReference type="NCBI Taxonomy" id="6087"/>
    <lineage>
        <taxon>Eukaryota</taxon>
        <taxon>Metazoa</taxon>
        <taxon>Cnidaria</taxon>
        <taxon>Hydrozoa</taxon>
        <taxon>Hydroidolina</taxon>
        <taxon>Anthoathecata</taxon>
        <taxon>Aplanulata</taxon>
        <taxon>Hydridae</taxon>
        <taxon>Hydra</taxon>
    </lineage>
</organism>
<dbReference type="Pfam" id="PF00370">
    <property type="entry name" value="FGGY_N"/>
    <property type="match status" value="1"/>
</dbReference>
<accession>T2M480</accession>
<sequence length="1029" mass="116292">GYIYKQLPNKMEEETYLKKLSYLYGSFIAEIPDSLKELHKKIPGRDKSMLKENLLSQDVALTLLQENKLSIRRAEMVSIFSYFKDLPPIEPKTPPDIMFLTVLYQSNTIFHLIEKHFTDFIVRTVGSSTIYGECALKKKQLVDNLESKLNSGMERVLSSMVNYMKFLLNSEQKKSDFRPDGEDGAMTQTSACISCCRYIKTLVPSLYDALDGKNLEVVLIELGTRFHKVLMEHFFQFTYTDIGAMVALCDVNEYRHAIKLFKDTNEEENEGAQEENLAFINPEWSSTIYGECALKKKQLVDNLESKLNSGMERVLSSMVNYMKFLLNSEQKKSDFRPDGEDGAMTQTSACISCCRYIKTLVPSLYDALDGKNLEVVLIELGTRFHKVLMEHFFQFTYTDIEISRLAIQNVIKLHGSSRCQSCHGVCKTPPRDGRYLKSIVQASPHTSSARVTQLATERGINISARSVCRGLSTEFKLHARRPAKKPFLTKKQLQAHVKFCRDMKDKTAEWWTTVMFTDESTFQQLCGSGYNYVDIDKNVLQQFIQLRADFKSLKIGKNSNLIIYMSFSVGIDIGTTSIKVCILKNCDVIESFSASHNATVSTSSRLFHEQSPELILQMLDHCLNQLKHIKEVDKICITGQMHGLLLWEQKQSQNTSNNSLISLYKNTVFANTNLITWQDQRCDEVFLKSLSCPNISSGFGLASMLWLQRETPNIFNSYHMCGTIMDFVVWLLTLKKKPYMSVHNANSWGYFDLLKNCWMINELQLDLFDCSILPDVVPAGTILGNICYPVYGMSCSSVVYVALGDHQCSIRACSAQLSEAVLNMGTSCQLSIRVPYNQDSMTSVLDIKSNSPTIAITPYDKNFVLLTAASLNGGNVFDQFVSTFLSWCQIIGCSNIPSNEELMDKLLSISPFEDIRFIEDSLIITPTIYGERHDPSARASISNISPSNLTLSGITQALFEGLSKNLLAMLPLNCLKKYGITQIAGTGRCFVQCSRLREAISKDFEVPWRLVDKSRDASLGAILFSLDMD</sequence>
<evidence type="ECO:0000259" key="3">
    <source>
        <dbReference type="Pfam" id="PF07393"/>
    </source>
</evidence>
<dbReference type="OrthoDB" id="10264182at2759"/>
<dbReference type="PANTHER" id="PTHR12100:SF0">
    <property type="entry name" value="EXOCYST COMPLEX COMPONENT 5"/>
    <property type="match status" value="1"/>
</dbReference>
<dbReference type="Gene3D" id="3.30.420.10">
    <property type="entry name" value="Ribonuclease H-like superfamily/Ribonuclease H"/>
    <property type="match status" value="1"/>
</dbReference>
<evidence type="ECO:0000313" key="4">
    <source>
        <dbReference type="EMBL" id="CDG66720.1"/>
    </source>
</evidence>
<feature type="domain" description="Exocyst complex component Sec10-like alpha-helical bundle" evidence="3">
    <location>
        <begin position="288"/>
        <end position="398"/>
    </location>
</feature>
<dbReference type="InterPro" id="IPR036397">
    <property type="entry name" value="RNaseH_sf"/>
</dbReference>
<dbReference type="GO" id="GO:0016301">
    <property type="term" value="F:kinase activity"/>
    <property type="evidence" value="ECO:0007669"/>
    <property type="project" value="UniProtKB-KW"/>
</dbReference>
<dbReference type="GO" id="GO:0015074">
    <property type="term" value="P:DNA integration"/>
    <property type="evidence" value="ECO:0007669"/>
    <property type="project" value="InterPro"/>
</dbReference>
<dbReference type="GO" id="GO:0006313">
    <property type="term" value="P:DNA transposition"/>
    <property type="evidence" value="ECO:0007669"/>
    <property type="project" value="InterPro"/>
</dbReference>
<dbReference type="GO" id="GO:0005975">
    <property type="term" value="P:carbohydrate metabolic process"/>
    <property type="evidence" value="ECO:0007669"/>
    <property type="project" value="InterPro"/>
</dbReference>
<dbReference type="InterPro" id="IPR018484">
    <property type="entry name" value="FGGY_N"/>
</dbReference>
<evidence type="ECO:0000259" key="1">
    <source>
        <dbReference type="Pfam" id="PF00370"/>
    </source>
</evidence>
<feature type="domain" description="Exocyst complex component Sec10-like alpha-helical bundle" evidence="3">
    <location>
        <begin position="92"/>
        <end position="262"/>
    </location>
</feature>
<dbReference type="EMBL" id="HAAD01000488">
    <property type="protein sequence ID" value="CDG66720.1"/>
    <property type="molecule type" value="mRNA"/>
</dbReference>
<dbReference type="PANTHER" id="PTHR12100">
    <property type="entry name" value="SEC10"/>
    <property type="match status" value="1"/>
</dbReference>
<evidence type="ECO:0000259" key="2">
    <source>
        <dbReference type="Pfam" id="PF01498"/>
    </source>
</evidence>
<dbReference type="Gene3D" id="3.30.420.40">
    <property type="match status" value="2"/>
</dbReference>
<feature type="non-terminal residue" evidence="4">
    <location>
        <position position="1"/>
    </location>
</feature>
<keyword evidence="4" id="KW-0808">Transferase</keyword>
<dbReference type="GO" id="GO:0003677">
    <property type="term" value="F:DNA binding"/>
    <property type="evidence" value="ECO:0007669"/>
    <property type="project" value="InterPro"/>
</dbReference>
<dbReference type="GO" id="GO:0000145">
    <property type="term" value="C:exocyst"/>
    <property type="evidence" value="ECO:0007669"/>
    <property type="project" value="TreeGrafter"/>
</dbReference>
<keyword evidence="4" id="KW-0418">Kinase</keyword>
<dbReference type="GO" id="GO:0006893">
    <property type="term" value="P:Golgi to plasma membrane transport"/>
    <property type="evidence" value="ECO:0007669"/>
    <property type="project" value="TreeGrafter"/>
</dbReference>
<dbReference type="CDD" id="cd07777">
    <property type="entry name" value="ASKHA_NBD_FGGY_SHK"/>
    <property type="match status" value="1"/>
</dbReference>
<protein>
    <submittedName>
        <fullName evidence="4">Sedoheptulokinase</fullName>
    </submittedName>
</protein>
<reference evidence="4" key="1">
    <citation type="journal article" date="2013" name="Genome Biol. Evol.">
        <title>Punctuated emergences of genetic and phenotypic innovations in eumetazoan, bilaterian, euteleostome, and hominidae ancestors.</title>
        <authorList>
            <person name="Wenger Y."/>
            <person name="Galliot B."/>
        </authorList>
    </citation>
    <scope>NUCLEOTIDE SEQUENCE</scope>
    <source>
        <tissue evidence="4">Whole animals</tissue>
    </source>
</reference>
<dbReference type="GO" id="GO:0006887">
    <property type="term" value="P:exocytosis"/>
    <property type="evidence" value="ECO:0007669"/>
    <property type="project" value="TreeGrafter"/>
</dbReference>
<dbReference type="Pfam" id="PF01498">
    <property type="entry name" value="HTH_Tnp_Tc3_2"/>
    <property type="match status" value="1"/>
</dbReference>
<gene>
    <name evidence="4" type="primary">SHPK</name>
</gene>